<name>A0A1U7CI60_9BACT</name>
<dbReference type="Proteomes" id="UP000186309">
    <property type="component" value="Chromosome"/>
</dbReference>
<gene>
    <name evidence="1" type="ORF">BSF38_00022</name>
</gene>
<keyword evidence="2" id="KW-1185">Reference proteome</keyword>
<dbReference type="RefSeq" id="WP_076342911.1">
    <property type="nucleotide sequence ID" value="NZ_CP019082.1"/>
</dbReference>
<protein>
    <recommendedName>
        <fullName evidence="3">DUF2185 domain-containing protein</fullName>
    </recommendedName>
</protein>
<dbReference type="OrthoDB" id="9793188at2"/>
<sequence length="99" mass="11049">MDDWPFADPPNVMTVTMQQIVHGGEPILLVCHDADDGSWQFLTGGSFHVTDGKLVTLRSMVERDSSLAELADLPVGWQAWRERRGSPWERGPVDSAEDQ</sequence>
<dbReference type="AlphaFoldDB" id="A0A1U7CI60"/>
<dbReference type="KEGG" id="pbor:BSF38_00022"/>
<proteinExistence type="predicted"/>
<evidence type="ECO:0008006" key="3">
    <source>
        <dbReference type="Google" id="ProtNLM"/>
    </source>
</evidence>
<organism evidence="1 2">
    <name type="scientific">Paludisphaera borealis</name>
    <dbReference type="NCBI Taxonomy" id="1387353"/>
    <lineage>
        <taxon>Bacteria</taxon>
        <taxon>Pseudomonadati</taxon>
        <taxon>Planctomycetota</taxon>
        <taxon>Planctomycetia</taxon>
        <taxon>Isosphaerales</taxon>
        <taxon>Isosphaeraceae</taxon>
        <taxon>Paludisphaera</taxon>
    </lineage>
</organism>
<accession>A0A1U7CI60</accession>
<reference evidence="2" key="1">
    <citation type="submission" date="2016-12" db="EMBL/GenBank/DDBJ databases">
        <title>Comparative genomics of four Isosphaeraceae planctomycetes: a common pool of plasmids and glycoside hydrolase genes.</title>
        <authorList>
            <person name="Ivanova A."/>
        </authorList>
    </citation>
    <scope>NUCLEOTIDE SEQUENCE [LARGE SCALE GENOMIC DNA]</scope>
    <source>
        <strain evidence="2">PX4</strain>
    </source>
</reference>
<evidence type="ECO:0000313" key="1">
    <source>
        <dbReference type="EMBL" id="APW58624.1"/>
    </source>
</evidence>
<evidence type="ECO:0000313" key="2">
    <source>
        <dbReference type="Proteomes" id="UP000186309"/>
    </source>
</evidence>
<dbReference type="EMBL" id="CP019082">
    <property type="protein sequence ID" value="APW58624.1"/>
    <property type="molecule type" value="Genomic_DNA"/>
</dbReference>